<dbReference type="NCBIfam" id="TIGR02167">
    <property type="entry name" value="Liste_lipo_26"/>
    <property type="match status" value="1"/>
</dbReference>
<evidence type="ECO:0000313" key="9">
    <source>
        <dbReference type="EMBL" id="AQP39946.1"/>
    </source>
</evidence>
<dbReference type="EMBL" id="CP012098">
    <property type="protein sequence ID" value="AQP39946.1"/>
    <property type="molecule type" value="Genomic_DNA"/>
</dbReference>
<dbReference type="Gene3D" id="3.80.10.10">
    <property type="entry name" value="Ribonuclease Inhibitor"/>
    <property type="match status" value="1"/>
</dbReference>
<dbReference type="Gene3D" id="2.60.40.1140">
    <property type="entry name" value="Collagen-binding surface protein Cna, B-type domain"/>
    <property type="match status" value="3"/>
</dbReference>
<keyword evidence="7" id="KW-0812">Transmembrane</keyword>
<dbReference type="InterPro" id="IPR013783">
    <property type="entry name" value="Ig-like_fold"/>
</dbReference>
<dbReference type="SUPFAM" id="SSF49478">
    <property type="entry name" value="Cna protein B-type domain"/>
    <property type="match status" value="6"/>
</dbReference>
<dbReference type="Pfam" id="PF05738">
    <property type="entry name" value="Cna_B"/>
    <property type="match status" value="3"/>
</dbReference>
<protein>
    <submittedName>
        <fullName evidence="9">Cell wall protein</fullName>
    </submittedName>
</protein>
<keyword evidence="2" id="KW-0134">Cell wall</keyword>
<keyword evidence="4" id="KW-0732">Signal</keyword>
<dbReference type="CDD" id="cd00222">
    <property type="entry name" value="CollagenBindB"/>
    <property type="match status" value="2"/>
</dbReference>
<dbReference type="Pfam" id="PF17802">
    <property type="entry name" value="SpaA"/>
    <property type="match status" value="8"/>
</dbReference>
<dbReference type="Pfam" id="PF03382">
    <property type="entry name" value="DUF285"/>
    <property type="match status" value="1"/>
</dbReference>
<reference evidence="9 10" key="1">
    <citation type="journal article" date="2016" name="Sci. Rep.">
        <title>Accelerated dysbiosis of gut microbiota during aggravation of DSS-induced colitis by a butyrate-producing bacterium.</title>
        <authorList>
            <person name="Zhang Q."/>
            <person name="Wu Y."/>
            <person name="Wang J."/>
            <person name="Wu G."/>
            <person name="Long W."/>
            <person name="Xue Z."/>
            <person name="Wang L."/>
            <person name="Zhang X."/>
            <person name="Pang X."/>
            <person name="Zhao Y."/>
            <person name="Zhao L."/>
            <person name="Zhang C."/>
        </authorList>
    </citation>
    <scope>NUCLEOTIDE SEQUENCE [LARGE SCALE GENOMIC DNA]</scope>
    <source>
        <strain evidence="9 10">BPB5</strain>
    </source>
</reference>
<evidence type="ECO:0000256" key="6">
    <source>
        <dbReference type="SAM" id="MobiDB-lite"/>
    </source>
</evidence>
<keyword evidence="7" id="KW-1133">Transmembrane helix</keyword>
<accession>A0A1Q2C880</accession>
<dbReference type="InterPro" id="IPR041033">
    <property type="entry name" value="SpaA_PFL_dom_1"/>
</dbReference>
<dbReference type="PANTHER" id="PTHR36108">
    <property type="entry name" value="COLOSSIN-B-RELATED"/>
    <property type="match status" value="1"/>
</dbReference>
<comment type="similarity">
    <text evidence="1">Belongs to the serine-aspartate repeat-containing protein (SDr) family.</text>
</comment>
<dbReference type="Gene3D" id="2.60.40.10">
    <property type="entry name" value="Immunoglobulins"/>
    <property type="match status" value="9"/>
</dbReference>
<keyword evidence="5" id="KW-0572">Peptidoglycan-anchor</keyword>
<evidence type="ECO:0000256" key="7">
    <source>
        <dbReference type="SAM" id="Phobius"/>
    </source>
</evidence>
<dbReference type="PANTHER" id="PTHR36108:SF13">
    <property type="entry name" value="COLOSSIN-B-RELATED"/>
    <property type="match status" value="1"/>
</dbReference>
<dbReference type="NCBIfam" id="TIGR01167">
    <property type="entry name" value="LPXTG_anchor"/>
    <property type="match status" value="1"/>
</dbReference>
<organism evidence="9 10">
    <name type="scientific">Anaerostipes hadrus</name>
    <dbReference type="NCBI Taxonomy" id="649756"/>
    <lineage>
        <taxon>Bacteria</taxon>
        <taxon>Bacillati</taxon>
        <taxon>Bacillota</taxon>
        <taxon>Clostridia</taxon>
        <taxon>Lachnospirales</taxon>
        <taxon>Lachnospiraceae</taxon>
        <taxon>Anaerostipes</taxon>
    </lineage>
</organism>
<name>A0A1Q2C880_ANAHA</name>
<sequence length="2180" mass="245194">MEGSTRKGSQDISQTVTSKKEEESLKQMKTICKKISVSILTLLMIMTMYLSGSGESLFLKNRDVKAFTGEAKLVMSQALSSNKISEIDRPASEGLWSMTADGHRVFCLNSGKTMCSGDTLKYKTINAATYEKKGIAKALNWYFRSSGKNTKDLSLCQAYIWACGHGANKQNTVYQAGKNVDRGYSQKDAKKFCKMISDQDPEGTIYYYTVKKCVKKKKLDSHQVLFGFRHTPPDIEKAKTSATKSGTSPDNVRIKIEKKDAETRAGLSGAVFQIYMDGNYQGTVTTDDNGEASYTVQRTVSYSVTSTKKTYVKNWNDLSNSQQKEATDNGWYDSSAKAYAVAMQEAQKLAEQKISALKSASVHTWMVRETKSPFGHLIPDQTDQSKVEQGGVRSFTFNYTNEFQKSDLEIFKQGTVKNKRGDLGVEANLQNAVYELYADHDITGSDNKSVVYKAGTLVTQMVTDANGYAKVTDLYPGYYRLHEKYAPLGYKVSSNDISVTVDKNTSQYLKEEQYEGTIQVVKTFGGENVPEAQAVFEVYDSKNNLKQTITTNDKGIAETDLLPYGAYRIHQTKTTDGYDMVPDKWVSIDGSKMIYKVESNDPKQHAGIMLTKVTRISDKETGTYTKKEEYKAEFQIIDQSTKKVIETLITDENGAAQSGKLDSGIYTVHQTKGSDNYKIAADFDVMIKDGDKKFKKFELDNYYNGDKIRVRKTMVKNGKSKPEPGAEFVVLDESMVKDFKDQTLATSQDRLHYIEKLKKDNRDAILGTLVTDSEGKAAMLLKDFVKKTGFIVVQTRGVEGYDLALPQYSTEMKASIEDEVKVYEFVLKDDYTKSAKISIKKQMSVNKDKYVPESGAEFQIIDPHGEVVDTLITDEKGEATSISLAIGVYTLHQIKGDPKHEMMEDEDVVLIKSDVHKTVTFGPYKDDENKIRIELVKRSSETKKLLNDAVYEIYDEDQDIVATLTTGTSGDGTAECYLPYGKYTIKETAAPAGYNMDDAEEKSFELSGESTSIKITYDNAGNGSCRFEQMDTPVYGEITFSKTGDILTDYDKDSQSFIYDNDQIAGAVYGLYADENIKKDDGTLVWKKDELIDQKTTTKEKEIHFTRKDMDGKETTNFYLGKYYIKEIKSPTGYIKDQEKHEVELTWDTTAGSINDIRDDDKVPDKEDPFGNEDNNVSTGIYVLEKGEKLNQKINDAESVTFTWKSAPEGAVTTDVSQNKDGSIVLWNDDGDCYISSQRAGQVIYMNAISSKMFKNCRNLTEINFKNIDTSAVVDMSQMFYAMDSIKTLDLSSFNTSNVEDVSQMFYGNPVLKTTYVMDQILKIEEDKFIEEQPLKIVAMPKNRFLKGDKFKAEDFSWRILYDDDGAEDVEVTDKDVAFTPTYAEKSGKYEINISFNNQGSYKDLPEKTIKTTVEVLDPEEEDIALKVAKKASIHVKANDTLQKYGIHLIKTDQDGNKLAGAIFALKAKTDIVNSKGENIFKKGDTIATTTSQDDQFEYLEFIGLPTDIYAKDGTDSDMYEVEEIYAPDGYEKSDKTLTFKGKVINDTKENLIHDVKAENNTDNDTTTYVHDSDTLVNQKLDYIALKKMWDDHDNAAKIRPDVVTIKATHKTTKEVKVYTLTKDNNWTMFTDIKKDDREKWEFREDVPEGYTLTSTHWNDAMYIISFTNFHENPEYVDINVQKVWEDGDNGDDLRPISIKAQLYRNGEKYKNAITLDETNNWSDDVTYHCLDKYDKAGEPFEYEVKEEVYDKLTGNAKTGYVDTYETNETIDDDGTTTKNIMITNTHTPDTTKKKVKKVWNDHGNKDGIRLKSVLVNLLADGKVEETLMLSAKNNWKASSKVLPVKVNGKKVNYTWKEVEEGLITGESEIGYRPTYDTDENDQDLTVITNTHDRTGPKGSITITKALDPGNLNMDVGDPTFIFTLTGTDVYGKKHSYEKKVKFTKAEVEKQMKDHPGDLIELSVTFDDLEYGTYTCNEGGMIKYFKLLNITSNSSNATIDQEKETVTFDIGPTGTTAKAQLTGGAKFMNQMIQGSVKLIKKDSKGKSLRDIEFVITSSDGAEVAKAKTDSAGEVTFDGLLPDTYTITETKTAVGKNLLKEPIIVTLPMTMSQAEVDKQNVDTSKAIKQGNDYYFYHLTYNVMNDSILDLPKTGGRTDELSFIGGIILILGGLFLLHRKFR</sequence>
<evidence type="ECO:0000256" key="3">
    <source>
        <dbReference type="ARBA" id="ARBA00022525"/>
    </source>
</evidence>
<keyword evidence="3" id="KW-0964">Secreted</keyword>
<evidence type="ECO:0000256" key="2">
    <source>
        <dbReference type="ARBA" id="ARBA00022512"/>
    </source>
</evidence>
<dbReference type="InterPro" id="IPR019931">
    <property type="entry name" value="LPXTG_anchor"/>
</dbReference>
<evidence type="ECO:0000256" key="4">
    <source>
        <dbReference type="ARBA" id="ARBA00022729"/>
    </source>
</evidence>
<proteinExistence type="inferred from homology"/>
<dbReference type="InterPro" id="IPR005046">
    <property type="entry name" value="DUF285"/>
</dbReference>
<dbReference type="Proteomes" id="UP000188159">
    <property type="component" value="Chromosome"/>
</dbReference>
<evidence type="ECO:0000313" key="10">
    <source>
        <dbReference type="Proteomes" id="UP000188159"/>
    </source>
</evidence>
<dbReference type="InterPro" id="IPR032675">
    <property type="entry name" value="LRR_dom_sf"/>
</dbReference>
<feature type="transmembrane region" description="Helical" evidence="7">
    <location>
        <begin position="2159"/>
        <end position="2175"/>
    </location>
</feature>
<dbReference type="InterPro" id="IPR008454">
    <property type="entry name" value="Collagen-bd_Cna-like_B-typ_dom"/>
</dbReference>
<feature type="transmembrane region" description="Helical" evidence="7">
    <location>
        <begin position="35"/>
        <end position="52"/>
    </location>
</feature>
<feature type="region of interest" description="Disordered" evidence="6">
    <location>
        <begin position="1"/>
        <end position="20"/>
    </location>
</feature>
<evidence type="ECO:0000256" key="1">
    <source>
        <dbReference type="ARBA" id="ARBA00007257"/>
    </source>
</evidence>
<dbReference type="PROSITE" id="PS50847">
    <property type="entry name" value="GRAM_POS_ANCHORING"/>
    <property type="match status" value="1"/>
</dbReference>
<evidence type="ECO:0000259" key="8">
    <source>
        <dbReference type="PROSITE" id="PS50847"/>
    </source>
</evidence>
<evidence type="ECO:0000256" key="5">
    <source>
        <dbReference type="ARBA" id="ARBA00023088"/>
    </source>
</evidence>
<gene>
    <name evidence="9" type="ORF">DO83_10365</name>
</gene>
<dbReference type="InterPro" id="IPR011889">
    <property type="entry name" value="Liste_lipo_26"/>
</dbReference>
<feature type="domain" description="Gram-positive cocci surface proteins LPxTG" evidence="8">
    <location>
        <begin position="2149"/>
        <end position="2180"/>
    </location>
</feature>
<keyword evidence="7" id="KW-0472">Membrane</keyword>